<evidence type="ECO:0000256" key="9">
    <source>
        <dbReference type="SAM" id="SignalP"/>
    </source>
</evidence>
<keyword evidence="6" id="KW-0044">Antibiotic</keyword>
<keyword evidence="3" id="KW-0929">Antimicrobial</keyword>
<evidence type="ECO:0000256" key="3">
    <source>
        <dbReference type="ARBA" id="ARBA00022529"/>
    </source>
</evidence>
<dbReference type="EMBL" id="CP111016">
    <property type="protein sequence ID" value="WAR04231.1"/>
    <property type="molecule type" value="Genomic_DNA"/>
</dbReference>
<keyword evidence="12" id="KW-1185">Reference proteome</keyword>
<dbReference type="PROSITE" id="PS51909">
    <property type="entry name" value="LYSOZYME_I"/>
    <property type="match status" value="1"/>
</dbReference>
<proteinExistence type="predicted"/>
<evidence type="ECO:0000256" key="5">
    <source>
        <dbReference type="ARBA" id="ARBA00022801"/>
    </source>
</evidence>
<evidence type="ECO:0000256" key="1">
    <source>
        <dbReference type="ARBA" id="ARBA00000632"/>
    </source>
</evidence>
<dbReference type="EC" id="3.2.1.17" evidence="2"/>
<gene>
    <name evidence="10" type="ORF">MAR_019600</name>
    <name evidence="11" type="ORF">MAR_021991</name>
</gene>
<evidence type="ECO:0000256" key="4">
    <source>
        <dbReference type="ARBA" id="ARBA00022638"/>
    </source>
</evidence>
<dbReference type="InterPro" id="IPR023346">
    <property type="entry name" value="Lysozyme-like_dom_sf"/>
</dbReference>
<keyword evidence="5" id="KW-0378">Hydrolase</keyword>
<dbReference type="EMBL" id="CP111016">
    <property type="protein sequence ID" value="WAR06622.1"/>
    <property type="molecule type" value="Genomic_DNA"/>
</dbReference>
<evidence type="ECO:0000256" key="2">
    <source>
        <dbReference type="ARBA" id="ARBA00012732"/>
    </source>
</evidence>
<keyword evidence="8" id="KW-0326">Glycosidase</keyword>
<evidence type="ECO:0000313" key="12">
    <source>
        <dbReference type="Proteomes" id="UP001164746"/>
    </source>
</evidence>
<sequence>MVGFLWLACVVAMATEAAALNFTDGIVSHACLECICKRASGCQNDPCKMDLGSLSCGYFQIKEAYYQDCPWEQCSADVQCASQCVQNYMARYVSHTNCSDTCETYAREHNGGPKGCAQASTLGYWHEVQHETGCQNVP</sequence>
<keyword evidence="4" id="KW-0081">Bacteriolytic enzyme</keyword>
<evidence type="ECO:0000313" key="11">
    <source>
        <dbReference type="EMBL" id="WAR06622.1"/>
    </source>
</evidence>
<dbReference type="InterPro" id="IPR008597">
    <property type="entry name" value="Invert_lysozyme"/>
</dbReference>
<keyword evidence="7" id="KW-1015">Disulfide bond</keyword>
<feature type="chain" id="PRO_5045034251" description="lysozyme" evidence="9">
    <location>
        <begin position="20"/>
        <end position="138"/>
    </location>
</feature>
<evidence type="ECO:0000256" key="8">
    <source>
        <dbReference type="ARBA" id="ARBA00023295"/>
    </source>
</evidence>
<evidence type="ECO:0000313" key="10">
    <source>
        <dbReference type="EMBL" id="WAR04231.1"/>
    </source>
</evidence>
<dbReference type="PANTHER" id="PTHR11195:SF13">
    <property type="entry name" value="INVERTEBRATE-TYPE LYSOZYME 2-RELATED"/>
    <property type="match status" value="1"/>
</dbReference>
<evidence type="ECO:0000256" key="7">
    <source>
        <dbReference type="ARBA" id="ARBA00023157"/>
    </source>
</evidence>
<keyword evidence="9" id="KW-0732">Signal</keyword>
<name>A0ABY7E9C7_MYAAR</name>
<comment type="catalytic activity">
    <reaction evidence="1">
        <text>Hydrolysis of (1-&gt;4)-beta-linkages between N-acetylmuramic acid and N-acetyl-D-glucosamine residues in a peptidoglycan and between N-acetyl-D-glucosamine residues in chitodextrins.</text>
        <dbReference type="EC" id="3.2.1.17"/>
    </reaction>
</comment>
<dbReference type="PANTHER" id="PTHR11195">
    <property type="entry name" value="DESTABILASE-RELATED"/>
    <property type="match status" value="1"/>
</dbReference>
<protein>
    <recommendedName>
        <fullName evidence="2">lysozyme</fullName>
        <ecNumber evidence="2">3.2.1.17</ecNumber>
    </recommendedName>
</protein>
<reference evidence="11" key="1">
    <citation type="submission" date="2022-11" db="EMBL/GenBank/DDBJ databases">
        <title>Centuries of genome instability and evolution in soft-shell clam transmissible cancer (bioRxiv).</title>
        <authorList>
            <person name="Hart S.F.M."/>
            <person name="Yonemitsu M.A."/>
            <person name="Giersch R.M."/>
            <person name="Beal B.F."/>
            <person name="Arriagada G."/>
            <person name="Davis B.W."/>
            <person name="Ostrander E.A."/>
            <person name="Goff S.P."/>
            <person name="Metzger M.J."/>
        </authorList>
    </citation>
    <scope>NUCLEOTIDE SEQUENCE</scope>
    <source>
        <strain evidence="11">MELC-2E11</strain>
        <tissue evidence="11">Siphon/mantle</tissue>
    </source>
</reference>
<dbReference type="SUPFAM" id="SSF53955">
    <property type="entry name" value="Lysozyme-like"/>
    <property type="match status" value="1"/>
</dbReference>
<evidence type="ECO:0000256" key="6">
    <source>
        <dbReference type="ARBA" id="ARBA00023022"/>
    </source>
</evidence>
<dbReference type="Pfam" id="PF05497">
    <property type="entry name" value="Destabilase"/>
    <property type="match status" value="1"/>
</dbReference>
<organism evidence="11 12">
    <name type="scientific">Mya arenaria</name>
    <name type="common">Soft-shell clam</name>
    <dbReference type="NCBI Taxonomy" id="6604"/>
    <lineage>
        <taxon>Eukaryota</taxon>
        <taxon>Metazoa</taxon>
        <taxon>Spiralia</taxon>
        <taxon>Lophotrochozoa</taxon>
        <taxon>Mollusca</taxon>
        <taxon>Bivalvia</taxon>
        <taxon>Autobranchia</taxon>
        <taxon>Heteroconchia</taxon>
        <taxon>Euheterodonta</taxon>
        <taxon>Imparidentia</taxon>
        <taxon>Neoheterodontei</taxon>
        <taxon>Myida</taxon>
        <taxon>Myoidea</taxon>
        <taxon>Myidae</taxon>
        <taxon>Mya</taxon>
    </lineage>
</organism>
<accession>A0ABY7E9C7</accession>
<dbReference type="Proteomes" id="UP001164746">
    <property type="component" value="Chromosome 5"/>
</dbReference>
<dbReference type="Gene3D" id="1.10.530.10">
    <property type="match status" value="1"/>
</dbReference>
<feature type="signal peptide" evidence="9">
    <location>
        <begin position="1"/>
        <end position="19"/>
    </location>
</feature>